<protein>
    <submittedName>
        <fullName evidence="11">Uncharacterized protein</fullName>
    </submittedName>
</protein>
<dbReference type="OrthoDB" id="9890226at2759"/>
<keyword evidence="9" id="KW-0807">Transducer</keyword>
<keyword evidence="2" id="KW-1003">Cell membrane</keyword>
<keyword evidence="6" id="KW-0297">G-protein coupled receptor</keyword>
<evidence type="ECO:0000256" key="4">
    <source>
        <dbReference type="ARBA" id="ARBA00022725"/>
    </source>
</evidence>
<dbReference type="AlphaFoldDB" id="A0A9Q1AXQ1"/>
<organism evidence="11 12">
    <name type="scientific">Phrynocephalus forsythii</name>
    <dbReference type="NCBI Taxonomy" id="171643"/>
    <lineage>
        <taxon>Eukaryota</taxon>
        <taxon>Metazoa</taxon>
        <taxon>Chordata</taxon>
        <taxon>Craniata</taxon>
        <taxon>Vertebrata</taxon>
        <taxon>Euteleostomi</taxon>
        <taxon>Lepidosauria</taxon>
        <taxon>Squamata</taxon>
        <taxon>Bifurcata</taxon>
        <taxon>Unidentata</taxon>
        <taxon>Episquamata</taxon>
        <taxon>Toxicofera</taxon>
        <taxon>Iguania</taxon>
        <taxon>Acrodonta</taxon>
        <taxon>Agamidae</taxon>
        <taxon>Agaminae</taxon>
        <taxon>Phrynocephalus</taxon>
    </lineage>
</organism>
<reference evidence="11" key="1">
    <citation type="journal article" date="2023" name="DNA Res.">
        <title>Chromosome-level genome assembly of Phrynocephalus forsythii using third-generation DNA sequencing and Hi-C analysis.</title>
        <authorList>
            <person name="Qi Y."/>
            <person name="Zhao W."/>
            <person name="Zhao Y."/>
            <person name="Niu C."/>
            <person name="Cao S."/>
            <person name="Zhang Y."/>
        </authorList>
    </citation>
    <scope>NUCLEOTIDE SEQUENCE</scope>
    <source>
        <tissue evidence="11">Muscle</tissue>
    </source>
</reference>
<accession>A0A9Q1AXQ1</accession>
<comment type="caution">
    <text evidence="11">The sequence shown here is derived from an EMBL/GenBank/DDBJ whole genome shotgun (WGS) entry which is preliminary data.</text>
</comment>
<evidence type="ECO:0000256" key="8">
    <source>
        <dbReference type="ARBA" id="ARBA00023170"/>
    </source>
</evidence>
<dbReference type="GO" id="GO:0004984">
    <property type="term" value="F:olfactory receptor activity"/>
    <property type="evidence" value="ECO:0007669"/>
    <property type="project" value="InterPro"/>
</dbReference>
<dbReference type="InterPro" id="IPR050516">
    <property type="entry name" value="Olfactory_GPCR"/>
</dbReference>
<keyword evidence="8" id="KW-0675">Receptor</keyword>
<dbReference type="GO" id="GO:0005886">
    <property type="term" value="C:plasma membrane"/>
    <property type="evidence" value="ECO:0007669"/>
    <property type="project" value="UniProtKB-SubCell"/>
</dbReference>
<dbReference type="SUPFAM" id="SSF81321">
    <property type="entry name" value="Family A G protein-coupled receptor-like"/>
    <property type="match status" value="1"/>
</dbReference>
<evidence type="ECO:0000256" key="2">
    <source>
        <dbReference type="ARBA" id="ARBA00022475"/>
    </source>
</evidence>
<dbReference type="InterPro" id="IPR000725">
    <property type="entry name" value="Olfact_rcpt"/>
</dbReference>
<dbReference type="PANTHER" id="PTHR26452">
    <property type="entry name" value="OLFACTORY RECEPTOR"/>
    <property type="match status" value="1"/>
</dbReference>
<dbReference type="EMBL" id="JAPFRF010000011">
    <property type="protein sequence ID" value="KAJ7317550.1"/>
    <property type="molecule type" value="Genomic_DNA"/>
</dbReference>
<evidence type="ECO:0000313" key="11">
    <source>
        <dbReference type="EMBL" id="KAJ7317550.1"/>
    </source>
</evidence>
<evidence type="ECO:0000256" key="7">
    <source>
        <dbReference type="ARBA" id="ARBA00023136"/>
    </source>
</evidence>
<gene>
    <name evidence="11" type="ORF">JRQ81_003712</name>
</gene>
<name>A0A9Q1AXQ1_9SAUR</name>
<comment type="subcellular location">
    <subcellularLocation>
        <location evidence="1">Cell membrane</location>
        <topology evidence="1">Multi-pass membrane protein</topology>
    </subcellularLocation>
</comment>
<evidence type="ECO:0000313" key="12">
    <source>
        <dbReference type="Proteomes" id="UP001142489"/>
    </source>
</evidence>
<evidence type="ECO:0000256" key="10">
    <source>
        <dbReference type="SAM" id="Phobius"/>
    </source>
</evidence>
<dbReference type="GO" id="GO:0004930">
    <property type="term" value="F:G protein-coupled receptor activity"/>
    <property type="evidence" value="ECO:0007669"/>
    <property type="project" value="UniProtKB-KW"/>
</dbReference>
<proteinExistence type="predicted"/>
<dbReference type="Pfam" id="PF13853">
    <property type="entry name" value="7tm_4"/>
    <property type="match status" value="1"/>
</dbReference>
<evidence type="ECO:0000256" key="1">
    <source>
        <dbReference type="ARBA" id="ARBA00004651"/>
    </source>
</evidence>
<sequence>MGPKMLVGLLGGHDTIPTSACAFQMFFFASASDCEYCLLAAMAYDCYAALCCPLHYGVCMALRLRQILAAVSNIAGAASGTIRTRIEFHLSFCSTRTLDHFFCDIPPGLGLACAITDLNQILLLAVCGAIQSITLAAVMASYGMMHYSMGHNRSW</sequence>
<dbReference type="PRINTS" id="PR00245">
    <property type="entry name" value="OLFACTORYR"/>
</dbReference>
<evidence type="ECO:0000256" key="6">
    <source>
        <dbReference type="ARBA" id="ARBA00023040"/>
    </source>
</evidence>
<keyword evidence="12" id="KW-1185">Reference proteome</keyword>
<keyword evidence="4" id="KW-0716">Sensory transduction</keyword>
<evidence type="ECO:0000256" key="5">
    <source>
        <dbReference type="ARBA" id="ARBA00022989"/>
    </source>
</evidence>
<keyword evidence="5 10" id="KW-1133">Transmembrane helix</keyword>
<keyword evidence="4" id="KW-0552">Olfaction</keyword>
<feature type="transmembrane region" description="Helical" evidence="10">
    <location>
        <begin position="121"/>
        <end position="145"/>
    </location>
</feature>
<evidence type="ECO:0000256" key="3">
    <source>
        <dbReference type="ARBA" id="ARBA00022692"/>
    </source>
</evidence>
<dbReference type="Proteomes" id="UP001142489">
    <property type="component" value="Unassembled WGS sequence"/>
</dbReference>
<dbReference type="Gene3D" id="1.20.1070.10">
    <property type="entry name" value="Rhodopsin 7-helix transmembrane proteins"/>
    <property type="match status" value="1"/>
</dbReference>
<keyword evidence="3 10" id="KW-0812">Transmembrane</keyword>
<evidence type="ECO:0000256" key="9">
    <source>
        <dbReference type="ARBA" id="ARBA00023224"/>
    </source>
</evidence>
<keyword evidence="7 10" id="KW-0472">Membrane</keyword>